<evidence type="ECO:0000313" key="1">
    <source>
        <dbReference type="EMBL" id="JAH69258.1"/>
    </source>
</evidence>
<reference evidence="1" key="1">
    <citation type="submission" date="2014-11" db="EMBL/GenBank/DDBJ databases">
        <authorList>
            <person name="Amaro Gonzalez C."/>
        </authorList>
    </citation>
    <scope>NUCLEOTIDE SEQUENCE</scope>
</reference>
<protein>
    <submittedName>
        <fullName evidence="1">Uncharacterized protein</fullName>
    </submittedName>
</protein>
<reference evidence="1" key="2">
    <citation type="journal article" date="2015" name="Fish Shellfish Immunol.">
        <title>Early steps in the European eel (Anguilla anguilla)-Vibrio vulnificus interaction in the gills: Role of the RtxA13 toxin.</title>
        <authorList>
            <person name="Callol A."/>
            <person name="Pajuelo D."/>
            <person name="Ebbesson L."/>
            <person name="Teles M."/>
            <person name="MacKenzie S."/>
            <person name="Amaro C."/>
        </authorList>
    </citation>
    <scope>NUCLEOTIDE SEQUENCE</scope>
</reference>
<dbReference type="EMBL" id="GBXM01039319">
    <property type="protein sequence ID" value="JAH69258.1"/>
    <property type="molecule type" value="Transcribed_RNA"/>
</dbReference>
<sequence>MHYFYLICSNFAGLPARYLCV</sequence>
<organism evidence="1">
    <name type="scientific">Anguilla anguilla</name>
    <name type="common">European freshwater eel</name>
    <name type="synonym">Muraena anguilla</name>
    <dbReference type="NCBI Taxonomy" id="7936"/>
    <lineage>
        <taxon>Eukaryota</taxon>
        <taxon>Metazoa</taxon>
        <taxon>Chordata</taxon>
        <taxon>Craniata</taxon>
        <taxon>Vertebrata</taxon>
        <taxon>Euteleostomi</taxon>
        <taxon>Actinopterygii</taxon>
        <taxon>Neopterygii</taxon>
        <taxon>Teleostei</taxon>
        <taxon>Anguilliformes</taxon>
        <taxon>Anguillidae</taxon>
        <taxon>Anguilla</taxon>
    </lineage>
</organism>
<accession>A0A0E9UWE1</accession>
<name>A0A0E9UWE1_ANGAN</name>
<dbReference type="AlphaFoldDB" id="A0A0E9UWE1"/>
<proteinExistence type="predicted"/>